<dbReference type="InterPro" id="IPR034660">
    <property type="entry name" value="DinB/YfiT-like"/>
</dbReference>
<evidence type="ECO:0000313" key="2">
    <source>
        <dbReference type="Proteomes" id="UP001501676"/>
    </source>
</evidence>
<gene>
    <name evidence="1" type="ORF">GCM10020369_40000</name>
</gene>
<dbReference type="EMBL" id="BAAAYN010000024">
    <property type="protein sequence ID" value="GAA3389529.1"/>
    <property type="molecule type" value="Genomic_DNA"/>
</dbReference>
<dbReference type="InterPro" id="IPR007061">
    <property type="entry name" value="MST-like"/>
</dbReference>
<dbReference type="Proteomes" id="UP001501676">
    <property type="component" value="Unassembled WGS sequence"/>
</dbReference>
<sequence>MVGPNLADMVHDPPGLTADLHRYLQEARERVVASLDGLTEYDIRRPLTPTGTNLLGLVKHLAGNELGYLGDSVGRPSPVRLPWVEDGSIWDSADMWATVEETTDYLVGLYRSAWKHADESIDELGLDAPARVSWWPEDRRETTLGALLVRVVAETAQHAGHADIVRELIDGRAGRDHDEMGDADWWSRYVGRIQHAADQYH</sequence>
<keyword evidence="2" id="KW-1185">Reference proteome</keyword>
<reference evidence="2" key="1">
    <citation type="journal article" date="2019" name="Int. J. Syst. Evol. Microbiol.">
        <title>The Global Catalogue of Microorganisms (GCM) 10K type strain sequencing project: providing services to taxonomists for standard genome sequencing and annotation.</title>
        <authorList>
            <consortium name="The Broad Institute Genomics Platform"/>
            <consortium name="The Broad Institute Genome Sequencing Center for Infectious Disease"/>
            <person name="Wu L."/>
            <person name="Ma J."/>
        </authorList>
    </citation>
    <scope>NUCLEOTIDE SEQUENCE [LARGE SCALE GENOMIC DNA]</scope>
    <source>
        <strain evidence="2">JCM 9458</strain>
    </source>
</reference>
<dbReference type="Pfam" id="PF04978">
    <property type="entry name" value="MST"/>
    <property type="match status" value="1"/>
</dbReference>
<comment type="caution">
    <text evidence="1">The sequence shown here is derived from an EMBL/GenBank/DDBJ whole genome shotgun (WGS) entry which is preliminary data.</text>
</comment>
<name>A0ABP6T1V7_9ACTN</name>
<organism evidence="1 2">
    <name type="scientific">Cryptosporangium minutisporangium</name>
    <dbReference type="NCBI Taxonomy" id="113569"/>
    <lineage>
        <taxon>Bacteria</taxon>
        <taxon>Bacillati</taxon>
        <taxon>Actinomycetota</taxon>
        <taxon>Actinomycetes</taxon>
        <taxon>Cryptosporangiales</taxon>
        <taxon>Cryptosporangiaceae</taxon>
        <taxon>Cryptosporangium</taxon>
    </lineage>
</organism>
<dbReference type="Gene3D" id="1.20.120.450">
    <property type="entry name" value="dinb family like domain"/>
    <property type="match status" value="1"/>
</dbReference>
<protein>
    <submittedName>
        <fullName evidence="1">DinB family protein</fullName>
    </submittedName>
</protein>
<evidence type="ECO:0000313" key="1">
    <source>
        <dbReference type="EMBL" id="GAA3389529.1"/>
    </source>
</evidence>
<accession>A0ABP6T1V7</accession>
<dbReference type="SUPFAM" id="SSF109854">
    <property type="entry name" value="DinB/YfiT-like putative metalloenzymes"/>
    <property type="match status" value="1"/>
</dbReference>
<proteinExistence type="predicted"/>